<dbReference type="RefSeq" id="WP_143248504.1">
    <property type="nucleotide sequence ID" value="NZ_NEWD01000004.1"/>
</dbReference>
<protein>
    <submittedName>
        <fullName evidence="1">Uncharacterized protein</fullName>
    </submittedName>
</protein>
<gene>
    <name evidence="1" type="ORF">Tam10B_0482</name>
</gene>
<accession>A0A229W0S0</accession>
<evidence type="ECO:0000313" key="1">
    <source>
        <dbReference type="EMBL" id="OXN01479.1"/>
    </source>
</evidence>
<proteinExistence type="predicted"/>
<evidence type="ECO:0000313" key="2">
    <source>
        <dbReference type="Proteomes" id="UP000215433"/>
    </source>
</evidence>
<sequence length="129" mass="14133">MNYQTARQTILKHIPTLTGWTTYPDGIATGPHPPWIVISFRETTRDTTEALAVTTHHATLTIRVVGESETGVNIACEKLQNAIDGVSPEGMSALVPDVDSGTYPSELQQPHTSTPYIMRVLSWQTGWTA</sequence>
<dbReference type="Proteomes" id="UP000215433">
    <property type="component" value="Unassembled WGS sequence"/>
</dbReference>
<dbReference type="OrthoDB" id="3233969at2"/>
<name>A0A229W0S0_9BIFI</name>
<comment type="caution">
    <text evidence="1">The sequence shown here is derived from an EMBL/GenBank/DDBJ whole genome shotgun (WGS) entry which is preliminary data.</text>
</comment>
<dbReference type="AlphaFoldDB" id="A0A229W0S0"/>
<reference evidence="1 2" key="1">
    <citation type="submission" date="2017-05" db="EMBL/GenBank/DDBJ databases">
        <title>Bifidobacterium vansinderenii sp. nov.</title>
        <authorList>
            <person name="Lugli G.A."/>
            <person name="Duranti S."/>
            <person name="Mangifesta M."/>
        </authorList>
    </citation>
    <scope>NUCLEOTIDE SEQUENCE [LARGE SCALE GENOMIC DNA]</scope>
    <source>
        <strain evidence="1 2">Tam10B</strain>
    </source>
</reference>
<keyword evidence="2" id="KW-1185">Reference proteome</keyword>
<organism evidence="1 2">
    <name type="scientific">Bifidobacterium vansinderenii</name>
    <dbReference type="NCBI Taxonomy" id="1984871"/>
    <lineage>
        <taxon>Bacteria</taxon>
        <taxon>Bacillati</taxon>
        <taxon>Actinomycetota</taxon>
        <taxon>Actinomycetes</taxon>
        <taxon>Bifidobacteriales</taxon>
        <taxon>Bifidobacteriaceae</taxon>
        <taxon>Bifidobacterium</taxon>
    </lineage>
</organism>
<dbReference type="EMBL" id="NEWD01000004">
    <property type="protein sequence ID" value="OXN01479.1"/>
    <property type="molecule type" value="Genomic_DNA"/>
</dbReference>